<protein>
    <submittedName>
        <fullName evidence="4">Probable WRKY transcription factor protein 1 isoform X2</fullName>
    </submittedName>
</protein>
<feature type="compositionally biased region" description="Polar residues" evidence="1">
    <location>
        <begin position="1317"/>
        <end position="1337"/>
    </location>
</feature>
<feature type="compositionally biased region" description="Polar residues" evidence="1">
    <location>
        <begin position="1128"/>
        <end position="1144"/>
    </location>
</feature>
<feature type="compositionally biased region" description="Polar residues" evidence="1">
    <location>
        <begin position="702"/>
        <end position="711"/>
    </location>
</feature>
<feature type="compositionally biased region" description="Basic and acidic residues" evidence="1">
    <location>
        <begin position="500"/>
        <end position="519"/>
    </location>
</feature>
<dbReference type="PANTHER" id="PTHR15739:SF2">
    <property type="entry name" value="PROTEIN ZNF365"/>
    <property type="match status" value="1"/>
</dbReference>
<feature type="domain" description="F-box" evidence="2">
    <location>
        <begin position="1553"/>
        <end position="1600"/>
    </location>
</feature>
<reference evidence="4" key="1">
    <citation type="submission" date="2025-08" db="UniProtKB">
        <authorList>
            <consortium name="RefSeq"/>
        </authorList>
    </citation>
    <scope>IDENTIFICATION</scope>
</reference>
<feature type="compositionally biased region" description="Basic and acidic residues" evidence="1">
    <location>
        <begin position="1036"/>
        <end position="1046"/>
    </location>
</feature>
<feature type="compositionally biased region" description="Polar residues" evidence="1">
    <location>
        <begin position="664"/>
        <end position="677"/>
    </location>
</feature>
<dbReference type="SUPFAM" id="SSF81383">
    <property type="entry name" value="F-box domain"/>
    <property type="match status" value="1"/>
</dbReference>
<feature type="compositionally biased region" description="Basic and acidic residues" evidence="1">
    <location>
        <begin position="601"/>
        <end position="611"/>
    </location>
</feature>
<dbReference type="RefSeq" id="XP_036356383.1">
    <property type="nucleotide sequence ID" value="XM_036500490.1"/>
</dbReference>
<feature type="region of interest" description="Disordered" evidence="1">
    <location>
        <begin position="1284"/>
        <end position="1341"/>
    </location>
</feature>
<proteinExistence type="predicted"/>
<evidence type="ECO:0000256" key="1">
    <source>
        <dbReference type="SAM" id="MobiDB-lite"/>
    </source>
</evidence>
<feature type="compositionally biased region" description="Basic and acidic residues" evidence="1">
    <location>
        <begin position="883"/>
        <end position="896"/>
    </location>
</feature>
<feature type="compositionally biased region" description="Polar residues" evidence="1">
    <location>
        <begin position="379"/>
        <end position="390"/>
    </location>
</feature>
<feature type="compositionally biased region" description="Basic and acidic residues" evidence="1">
    <location>
        <begin position="939"/>
        <end position="960"/>
    </location>
</feature>
<feature type="compositionally biased region" description="Polar residues" evidence="1">
    <location>
        <begin position="1075"/>
        <end position="1088"/>
    </location>
</feature>
<keyword evidence="3" id="KW-1185">Reference proteome</keyword>
<accession>A0A7E6ELY9</accession>
<gene>
    <name evidence="4" type="primary">LOC115228809</name>
</gene>
<feature type="compositionally biased region" description="Basic and acidic residues" evidence="1">
    <location>
        <begin position="1093"/>
        <end position="1103"/>
    </location>
</feature>
<dbReference type="PANTHER" id="PTHR15739">
    <property type="entry name" value="ZINC FINGER PROTEIN"/>
    <property type="match status" value="1"/>
</dbReference>
<evidence type="ECO:0000259" key="2">
    <source>
        <dbReference type="PROSITE" id="PS50181"/>
    </source>
</evidence>
<feature type="compositionally biased region" description="Polar residues" evidence="1">
    <location>
        <begin position="1474"/>
        <end position="1484"/>
    </location>
</feature>
<dbReference type="InterPro" id="IPR052283">
    <property type="entry name" value="GenomicStab_NeuMorph_Reg"/>
</dbReference>
<dbReference type="InterPro" id="IPR001810">
    <property type="entry name" value="F-box_dom"/>
</dbReference>
<feature type="compositionally biased region" description="Acidic residues" evidence="1">
    <location>
        <begin position="126"/>
        <end position="135"/>
    </location>
</feature>
<dbReference type="InterPro" id="IPR036047">
    <property type="entry name" value="F-box-like_dom_sf"/>
</dbReference>
<dbReference type="GO" id="GO:0110026">
    <property type="term" value="P:regulation of DNA strand resection involved in replication fork processing"/>
    <property type="evidence" value="ECO:0007669"/>
    <property type="project" value="TreeGrafter"/>
</dbReference>
<name>A0A7E6ELY9_9MOLL</name>
<feature type="compositionally biased region" description="Basic and acidic residues" evidence="1">
    <location>
        <begin position="115"/>
        <end position="125"/>
    </location>
</feature>
<feature type="compositionally biased region" description="Polar residues" evidence="1">
    <location>
        <begin position="1003"/>
        <end position="1012"/>
    </location>
</feature>
<feature type="compositionally biased region" description="Polar residues" evidence="1">
    <location>
        <begin position="1384"/>
        <end position="1393"/>
    </location>
</feature>
<dbReference type="Pfam" id="PF12937">
    <property type="entry name" value="F-box-like"/>
    <property type="match status" value="1"/>
</dbReference>
<dbReference type="GO" id="GO:0010975">
    <property type="term" value="P:regulation of neuron projection development"/>
    <property type="evidence" value="ECO:0007669"/>
    <property type="project" value="TreeGrafter"/>
</dbReference>
<feature type="compositionally biased region" description="Polar residues" evidence="1">
    <location>
        <begin position="1284"/>
        <end position="1309"/>
    </location>
</feature>
<feature type="compositionally biased region" description="Basic and acidic residues" evidence="1">
    <location>
        <begin position="208"/>
        <end position="218"/>
    </location>
</feature>
<feature type="compositionally biased region" description="Acidic residues" evidence="1">
    <location>
        <begin position="258"/>
        <end position="269"/>
    </location>
</feature>
<dbReference type="GO" id="GO:0000723">
    <property type="term" value="P:telomere maintenance"/>
    <property type="evidence" value="ECO:0007669"/>
    <property type="project" value="TreeGrafter"/>
</dbReference>
<feature type="compositionally biased region" description="Basic and acidic residues" evidence="1">
    <location>
        <begin position="458"/>
        <end position="475"/>
    </location>
</feature>
<dbReference type="InterPro" id="IPR032675">
    <property type="entry name" value="LRR_dom_sf"/>
</dbReference>
<feature type="region of interest" description="Disordered" evidence="1">
    <location>
        <begin position="1362"/>
        <end position="1393"/>
    </location>
</feature>
<feature type="compositionally biased region" description="Basic residues" evidence="1">
    <location>
        <begin position="285"/>
        <end position="294"/>
    </location>
</feature>
<feature type="compositionally biased region" description="Basic and acidic residues" evidence="1">
    <location>
        <begin position="981"/>
        <end position="999"/>
    </location>
</feature>
<feature type="region of interest" description="Disordered" evidence="1">
    <location>
        <begin position="847"/>
        <end position="1196"/>
    </location>
</feature>
<feature type="compositionally biased region" description="Basic and acidic residues" evidence="1">
    <location>
        <begin position="430"/>
        <end position="444"/>
    </location>
</feature>
<dbReference type="GO" id="GO:0010569">
    <property type="term" value="P:regulation of double-strand break repair via homologous recombination"/>
    <property type="evidence" value="ECO:0007669"/>
    <property type="project" value="TreeGrafter"/>
</dbReference>
<feature type="compositionally biased region" description="Basic residues" evidence="1">
    <location>
        <begin position="1542"/>
        <end position="1551"/>
    </location>
</feature>
<feature type="region of interest" description="Disordered" evidence="1">
    <location>
        <begin position="1533"/>
        <end position="1552"/>
    </location>
</feature>
<organism evidence="3 4">
    <name type="scientific">Octopus sinensis</name>
    <name type="common">East Asian common octopus</name>
    <dbReference type="NCBI Taxonomy" id="2607531"/>
    <lineage>
        <taxon>Eukaryota</taxon>
        <taxon>Metazoa</taxon>
        <taxon>Spiralia</taxon>
        <taxon>Lophotrochozoa</taxon>
        <taxon>Mollusca</taxon>
        <taxon>Cephalopoda</taxon>
        <taxon>Coleoidea</taxon>
        <taxon>Octopodiformes</taxon>
        <taxon>Octopoda</taxon>
        <taxon>Incirrata</taxon>
        <taxon>Octopodidae</taxon>
        <taxon>Octopus</taxon>
    </lineage>
</organism>
<evidence type="ECO:0000313" key="3">
    <source>
        <dbReference type="Proteomes" id="UP000515154"/>
    </source>
</evidence>
<dbReference type="Proteomes" id="UP000515154">
    <property type="component" value="Linkage group LG2"/>
</dbReference>
<sequence length="1890" mass="212465">MINRKNIPDNNGIFDQNVSNSKFTDQSNKTILEDEGTYGSISSNDNTNTQNRLNNAPLINLENSEDGQKEQSDEDSSENPKENKNFFKNIRNKVSSVFAKDSDNEDSSSEMGVSLDDRRKNVSDHSEEETSADQLEDLHKNSSENSDENRTPFKNFRKKIRPASTKDTDNDVNFNETDATLDDTQMGNASDHSNEEMPTDQQENSDIDSPRSPKEKRNPFKNFRNKVQSVFTKDSDNEDSSNEMDATPDARKGNVSDQSDEETPTDQQEDSDKNSPRSPKESRKLFKNFRKKIRPVFTKDSDNEVSSNEMNDTPDVKKGDVSGDSEEETPSDNQGDVEKNSPENPSGNRKLFKNFREKVRSAFTKDSDNEDSSNEMDSTFDNTTTGNVSDQTDEETSTDQHESSDINSPGGPKEKRKPFNNLRNKVRSVFAKDSDNEDSSKEIDATVDDSTTGNISDHNNEETSSDQHEHSDRNSPENSNENKPSKSFRHKIRSVFAKGSDNEDSSKEIDSTTRSISDHSDEETSSDQHEHSDINSPKNSNENKPSKSFRHKIRSVFAKGSDNEDSSKEMDSVLDDTQTGNVSDHSDEETPTDQQENSDIDSPRSPKEKRNPFKNFRNKVQSVFAKDSDNEDSSNEIDATSGDTVDVSDGETLTDQERLDKTSPESPNEKGSFTNFRNKLRSVFTKDSTNEDSSSEIDNTPEETTSNVSSANDRETSERNGKSDKNKAVDNRVFDRHFNDPDKSITFEASNDTQNLNAALHSVNRGTLKSNKDIVGVTKEKPGNNTKNSSFRTKNGKTVEATENFQPSSKVALVDSTLPVDQYMTDAAEVQKCPPIYAKPNIKSTILEPSTEQYPENEEFQSESSSPENKKRDKYNNDSIVDLLDKLDPDPQKASDEESTDSKSNLNSPETESDKKSSPSRSTSFSRFRTKLSSMFSFKSDKKKNDAKEKEEASDVRNGDENDGDGTADRKDGDDSSSILDKSEPSDGDDTTIRRDVLKPVKNISTHSPNINSKKKIERRQSDKTLSEDSEEELSKEERSHDREDIITGESDDNEYNPFDKFYNTNKGKHLTGLAPTNSNVNDLSSDGIQGIDEDKYYSDGKKTSNLNSTSSSPSTFYKTPPPYIPSKNIQEDSTIYQKPNNYNESEDNDSLFESSSLYTSSQLSESEFPPEQKDNAESTTPPMSSEADNKENAVKKTVPWYNKFRALFSLKKPEKTPVKDTTTDDGEFSRAESYHPKMLDTDGVDLDTVSNSPNWSDIIDDDVVSEDVQRKLAAQNSKLIFNNDGDSFVQTKPKLNSTENISRSTSFPDTEDQRTSSKLPTKGQSLDQDNTLQEGNSLKRWPHLGEITNVADNPMFQQEYPLSSERSTSNEYLSDDSLETEQKVQTNIDRNPLTQSRTLNAETFLDSTNSPKTVVASKKSSKVPIRVKKASFSGNKRPVLSPSQSRLFDYPNNEDTIKDSSKGTHLRKDGNDRTSTVSGNESNIMIKKRAKEPITLETSNAHLVRRSGRSPTETKDRRDVKKQVESKYKPIGDQAADGRRVLPKGGKKTKTTSYADSLDENLLTEIFSFLDQKTLIFTLPLVCKKWKRASCHPSLWQLVAFSHGRMTTNFLEKFSQRFTNLRELCFDNIQGRPKRRGESEKFYQKEIQGSLEQGLETVLISAEGSLQKLTITNCGPVFTERSLWLVSCYARLLEEFTYHSALHPPTAEVLWALASGCRDITKLDLSPINPRSPQQERFNNKCANLIAKGYPSLKSISIGGCGIDNQGLLLIAQQCQDLEELELNQFMADFNESSAKKLCKRGLHNLESLKFTHTPVQSETIQVFMKNCPNLKNINVQVKMQDYFSDSENSKFKQQYRFILIKLKLQGQQASPKTIFSLTTEFESLPQVG</sequence>
<feature type="compositionally biased region" description="Basic and acidic residues" evidence="1">
    <location>
        <begin position="136"/>
        <end position="151"/>
    </location>
</feature>
<dbReference type="PROSITE" id="PS50181">
    <property type="entry name" value="FBOX"/>
    <property type="match status" value="1"/>
</dbReference>
<feature type="compositionally biased region" description="Low complexity" evidence="1">
    <location>
        <begin position="919"/>
        <end position="938"/>
    </location>
</feature>
<feature type="compositionally biased region" description="Basic and acidic residues" evidence="1">
    <location>
        <begin position="712"/>
        <end position="745"/>
    </location>
</feature>
<feature type="compositionally biased region" description="Low complexity" evidence="1">
    <location>
        <begin position="1104"/>
        <end position="1119"/>
    </location>
</feature>
<dbReference type="SUPFAM" id="SSF52047">
    <property type="entry name" value="RNI-like"/>
    <property type="match status" value="1"/>
</dbReference>
<feature type="region of interest" description="Disordered" evidence="1">
    <location>
        <begin position="1216"/>
        <end position="1246"/>
    </location>
</feature>
<feature type="compositionally biased region" description="Basic and acidic residues" evidence="1">
    <location>
        <begin position="1456"/>
        <end position="1473"/>
    </location>
</feature>
<feature type="compositionally biased region" description="Polar residues" evidence="1">
    <location>
        <begin position="13"/>
        <end position="30"/>
    </location>
</feature>
<feature type="compositionally biased region" description="Polar residues" evidence="1">
    <location>
        <begin position="448"/>
        <end position="457"/>
    </location>
</feature>
<dbReference type="Gene3D" id="3.80.10.10">
    <property type="entry name" value="Ribonuclease Inhibitor"/>
    <property type="match status" value="1"/>
</dbReference>
<feature type="compositionally biased region" description="Basic and acidic residues" evidence="1">
    <location>
        <begin position="1216"/>
        <end position="1241"/>
    </location>
</feature>
<feature type="compositionally biased region" description="Basic and acidic residues" evidence="1">
    <location>
        <begin position="354"/>
        <end position="367"/>
    </location>
</feature>
<feature type="region of interest" description="Disordered" evidence="1">
    <location>
        <begin position="1435"/>
        <end position="1525"/>
    </location>
</feature>
<feature type="compositionally biased region" description="Low complexity" evidence="1">
    <location>
        <begin position="1152"/>
        <end position="1168"/>
    </location>
</feature>
<feature type="compositionally biased region" description="Basic and acidic residues" evidence="1">
    <location>
        <begin position="561"/>
        <end position="571"/>
    </location>
</feature>
<feature type="compositionally biased region" description="Polar residues" evidence="1">
    <location>
        <begin position="1362"/>
        <end position="1373"/>
    </location>
</feature>
<dbReference type="Gene3D" id="1.20.1280.50">
    <property type="match status" value="1"/>
</dbReference>
<feature type="compositionally biased region" description="Basic and acidic residues" evidence="1">
    <location>
        <begin position="1513"/>
        <end position="1525"/>
    </location>
</feature>
<feature type="compositionally biased region" description="Low complexity" evidence="1">
    <location>
        <begin position="44"/>
        <end position="55"/>
    </location>
</feature>
<feature type="region of interest" description="Disordered" evidence="1">
    <location>
        <begin position="1"/>
        <end position="751"/>
    </location>
</feature>
<evidence type="ECO:0000313" key="4">
    <source>
        <dbReference type="RefSeq" id="XP_036356383.1"/>
    </source>
</evidence>
<feature type="compositionally biased region" description="Acidic residues" evidence="1">
    <location>
        <begin position="586"/>
        <end position="599"/>
    </location>
</feature>
<feature type="compositionally biased region" description="Polar residues" evidence="1">
    <location>
        <begin position="171"/>
        <end position="191"/>
    </location>
</feature>
<feature type="compositionally biased region" description="Basic and acidic residues" evidence="1">
    <location>
        <begin position="270"/>
        <end position="284"/>
    </location>
</feature>